<accession>A0AA36FH30</accession>
<keyword evidence="2" id="KW-1185">Reference proteome</keyword>
<proteinExistence type="predicted"/>
<dbReference type="AlphaFoldDB" id="A0AA36FH30"/>
<gene>
    <name evidence="1" type="ORF">OCTVUL_1B017059</name>
</gene>
<organism evidence="1 2">
    <name type="scientific">Octopus vulgaris</name>
    <name type="common">Common octopus</name>
    <dbReference type="NCBI Taxonomy" id="6645"/>
    <lineage>
        <taxon>Eukaryota</taxon>
        <taxon>Metazoa</taxon>
        <taxon>Spiralia</taxon>
        <taxon>Lophotrochozoa</taxon>
        <taxon>Mollusca</taxon>
        <taxon>Cephalopoda</taxon>
        <taxon>Coleoidea</taxon>
        <taxon>Octopodiformes</taxon>
        <taxon>Octopoda</taxon>
        <taxon>Incirrata</taxon>
        <taxon>Octopodidae</taxon>
        <taxon>Octopus</taxon>
    </lineage>
</organism>
<dbReference type="EMBL" id="OX597832">
    <property type="protein sequence ID" value="CAI9736879.1"/>
    <property type="molecule type" value="Genomic_DNA"/>
</dbReference>
<evidence type="ECO:0000313" key="2">
    <source>
        <dbReference type="Proteomes" id="UP001162480"/>
    </source>
</evidence>
<dbReference type="Proteomes" id="UP001162480">
    <property type="component" value="Chromosome 19"/>
</dbReference>
<reference evidence="1" key="1">
    <citation type="submission" date="2023-08" db="EMBL/GenBank/DDBJ databases">
        <authorList>
            <person name="Alioto T."/>
            <person name="Alioto T."/>
            <person name="Gomez Garrido J."/>
        </authorList>
    </citation>
    <scope>NUCLEOTIDE SEQUENCE</scope>
</reference>
<sequence>MVVDVGGCGGWLLWGGCGRCGGGGGGDGGFINDCCGRAERWCTTIFRITICRGGSDAGGGGSSDEGDCGCGGGCDGACDGGGCSGDVNGGLGGRADIHSLYFRVYLSPSP</sequence>
<evidence type="ECO:0000313" key="1">
    <source>
        <dbReference type="EMBL" id="CAI9736879.1"/>
    </source>
</evidence>
<protein>
    <submittedName>
        <fullName evidence="1">Uncharacterized protein</fullName>
    </submittedName>
</protein>
<name>A0AA36FH30_OCTVU</name>